<dbReference type="GO" id="GO:0004177">
    <property type="term" value="F:aminopeptidase activity"/>
    <property type="evidence" value="ECO:0007669"/>
    <property type="project" value="UniProtKB-KW"/>
</dbReference>
<dbReference type="EMBL" id="AUWU02000006">
    <property type="protein sequence ID" value="KAH0571545.1"/>
    <property type="molecule type" value="Genomic_DNA"/>
</dbReference>
<evidence type="ECO:0000256" key="3">
    <source>
        <dbReference type="ARBA" id="ARBA00001947"/>
    </source>
</evidence>
<dbReference type="PANTHER" id="PTHR34448:SF3">
    <property type="entry name" value="AMINOPEPTIDASE AMPS"/>
    <property type="match status" value="1"/>
</dbReference>
<reference evidence="10 11" key="1">
    <citation type="journal article" date="2014" name="PLoS Genet.">
        <title>The Genome of Spironucleus salmonicida Highlights a Fish Pathogen Adapted to Fluctuating Environments.</title>
        <authorList>
            <person name="Xu F."/>
            <person name="Jerlstrom-Hultqvist J."/>
            <person name="Einarsson E."/>
            <person name="Astvaldsson A."/>
            <person name="Svard S.G."/>
            <person name="Andersson J.O."/>
        </authorList>
    </citation>
    <scope>NUCLEOTIDE SEQUENCE</scope>
    <source>
        <strain evidence="11">ATCC 50377</strain>
    </source>
</reference>
<evidence type="ECO:0000313" key="12">
    <source>
        <dbReference type="Proteomes" id="UP000018208"/>
    </source>
</evidence>
<dbReference type="GO" id="GO:0008237">
    <property type="term" value="F:metallopeptidase activity"/>
    <property type="evidence" value="ECO:0007669"/>
    <property type="project" value="UniProtKB-KW"/>
</dbReference>
<evidence type="ECO:0000256" key="2">
    <source>
        <dbReference type="ARBA" id="ARBA00001946"/>
    </source>
</evidence>
<name>V6LPK9_9EUKA</name>
<evidence type="ECO:0000256" key="1">
    <source>
        <dbReference type="ARBA" id="ARBA00001941"/>
    </source>
</evidence>
<comment type="similarity">
    <text evidence="4">Belongs to the peptidase M29 family.</text>
</comment>
<dbReference type="PANTHER" id="PTHR34448">
    <property type="entry name" value="AMINOPEPTIDASE"/>
    <property type="match status" value="1"/>
</dbReference>
<keyword evidence="12" id="KW-1185">Reference proteome</keyword>
<gene>
    <name evidence="10" type="ORF">SS50377_17670</name>
    <name evidence="11" type="ORF">SS50377_25733</name>
</gene>
<proteinExistence type="inferred from homology"/>
<evidence type="ECO:0000256" key="4">
    <source>
        <dbReference type="ARBA" id="ARBA00008236"/>
    </source>
</evidence>
<protein>
    <submittedName>
        <fullName evidence="10">Thermophilic metalloprotease (M29) family protein</fullName>
    </submittedName>
</protein>
<organism evidence="10">
    <name type="scientific">Spironucleus salmonicida</name>
    <dbReference type="NCBI Taxonomy" id="348837"/>
    <lineage>
        <taxon>Eukaryota</taxon>
        <taxon>Metamonada</taxon>
        <taxon>Diplomonadida</taxon>
        <taxon>Hexamitidae</taxon>
        <taxon>Hexamitinae</taxon>
        <taxon>Spironucleus</taxon>
    </lineage>
</organism>
<evidence type="ECO:0000256" key="7">
    <source>
        <dbReference type="ARBA" id="ARBA00022723"/>
    </source>
</evidence>
<evidence type="ECO:0000256" key="6">
    <source>
        <dbReference type="ARBA" id="ARBA00022670"/>
    </source>
</evidence>
<keyword evidence="9 10" id="KW-0482">Metalloprotease</keyword>
<dbReference type="SUPFAM" id="SSF144052">
    <property type="entry name" value="Thermophilic metalloprotease-like"/>
    <property type="match status" value="1"/>
</dbReference>
<keyword evidence="7" id="KW-0479">Metal-binding</keyword>
<comment type="cofactor">
    <cofactor evidence="3">
        <name>Zn(2+)</name>
        <dbReference type="ChEBI" id="CHEBI:29105"/>
    </cofactor>
</comment>
<comment type="cofactor">
    <cofactor evidence="2">
        <name>Mg(2+)</name>
        <dbReference type="ChEBI" id="CHEBI:18420"/>
    </cofactor>
</comment>
<dbReference type="AlphaFoldDB" id="V6LPK9"/>
<reference evidence="11" key="2">
    <citation type="submission" date="2020-12" db="EMBL/GenBank/DDBJ databases">
        <title>New Spironucleus salmonicida genome in near-complete chromosomes.</title>
        <authorList>
            <person name="Xu F."/>
            <person name="Kurt Z."/>
            <person name="Jimenez-Gonzalez A."/>
            <person name="Astvaldsson A."/>
            <person name="Andersson J.O."/>
            <person name="Svard S.G."/>
        </authorList>
    </citation>
    <scope>NUCLEOTIDE SEQUENCE</scope>
    <source>
        <strain evidence="11">ATCC 50377</strain>
    </source>
</reference>
<dbReference type="Gene3D" id="3.40.1830.10">
    <property type="entry name" value="Thermophilic metalloprotease (M29)"/>
    <property type="match status" value="1"/>
</dbReference>
<evidence type="ECO:0000256" key="5">
    <source>
        <dbReference type="ARBA" id="ARBA00022438"/>
    </source>
</evidence>
<dbReference type="OrthoDB" id="5570826at2759"/>
<dbReference type="GO" id="GO:0006508">
    <property type="term" value="P:proteolysis"/>
    <property type="evidence" value="ECO:0007669"/>
    <property type="project" value="UniProtKB-KW"/>
</dbReference>
<dbReference type="VEuPathDB" id="GiardiaDB:SS50377_25733"/>
<dbReference type="Pfam" id="PF02073">
    <property type="entry name" value="Peptidase_M29"/>
    <property type="match status" value="1"/>
</dbReference>
<evidence type="ECO:0000256" key="9">
    <source>
        <dbReference type="ARBA" id="ARBA00023049"/>
    </source>
</evidence>
<dbReference type="Proteomes" id="UP000018208">
    <property type="component" value="Unassembled WGS sequence"/>
</dbReference>
<dbReference type="PRINTS" id="PR00919">
    <property type="entry name" value="THERMOPTASE"/>
</dbReference>
<sequence length="397" mass="44518">MENYVCNIAYLAVQCGVNVKKGDTVFVSAPVDAVSLAREITKNAYNSGADNVVVNFSDDIINKQKLLNAPDKILETFPQYDADKFLSQLENKSSFCTISIIANDPNIMAEVPTDKFQKVSKARFSHMKSYYEAAHNDEFRWTVISFPTESWAKAAGVTLNELIEFVAEASVTKGSQQDCLNHINEVDKTLQNRCQKLNNLNFKQFKYTTKRTNFIVDMHESHIFLGGSTKTNDILQQKFYPNIPTYEVFSAPLNCNGIIYATRPLSYNGNIISDFYLKFENGDVVDFDAVQGRDILQELIMTDAGSKRLGEIALVSQDSPVCATKFLFLETLFDENASCHFALGSAYTVCGKGEWLNNSSKHVDFMIGDSDLQIIGITKDDNQIVIMQNGVFTIQFQ</sequence>
<accession>V6LPK9</accession>
<dbReference type="InterPro" id="IPR000787">
    <property type="entry name" value="Peptidase_M29"/>
</dbReference>
<keyword evidence="6 10" id="KW-0645">Protease</keyword>
<evidence type="ECO:0000313" key="11">
    <source>
        <dbReference type="EMBL" id="KAH0571545.1"/>
    </source>
</evidence>
<keyword evidence="5" id="KW-0031">Aminopeptidase</keyword>
<evidence type="ECO:0000313" key="10">
    <source>
        <dbReference type="EMBL" id="EST42659.1"/>
    </source>
</evidence>
<dbReference type="InterPro" id="IPR035097">
    <property type="entry name" value="M29_N-terminal"/>
</dbReference>
<comment type="cofactor">
    <cofactor evidence="1">
        <name>Co(2+)</name>
        <dbReference type="ChEBI" id="CHEBI:48828"/>
    </cofactor>
</comment>
<dbReference type="EMBL" id="KI546157">
    <property type="protein sequence ID" value="EST42659.1"/>
    <property type="molecule type" value="Genomic_DNA"/>
</dbReference>
<dbReference type="GO" id="GO:0046872">
    <property type="term" value="F:metal ion binding"/>
    <property type="evidence" value="ECO:0007669"/>
    <property type="project" value="UniProtKB-KW"/>
</dbReference>
<dbReference type="InterPro" id="IPR052170">
    <property type="entry name" value="M29_Exopeptidase"/>
</dbReference>
<evidence type="ECO:0000256" key="8">
    <source>
        <dbReference type="ARBA" id="ARBA00022801"/>
    </source>
</evidence>
<keyword evidence="8" id="KW-0378">Hydrolase</keyword>